<evidence type="ECO:0000256" key="1">
    <source>
        <dbReference type="SAM" id="SignalP"/>
    </source>
</evidence>
<organism evidence="3 4">
    <name type="scientific">Salix koriyanagi</name>
    <dbReference type="NCBI Taxonomy" id="2511006"/>
    <lineage>
        <taxon>Eukaryota</taxon>
        <taxon>Viridiplantae</taxon>
        <taxon>Streptophyta</taxon>
        <taxon>Embryophyta</taxon>
        <taxon>Tracheophyta</taxon>
        <taxon>Spermatophyta</taxon>
        <taxon>Magnoliopsida</taxon>
        <taxon>eudicotyledons</taxon>
        <taxon>Gunneridae</taxon>
        <taxon>Pentapetalae</taxon>
        <taxon>rosids</taxon>
        <taxon>fabids</taxon>
        <taxon>Malpighiales</taxon>
        <taxon>Salicaceae</taxon>
        <taxon>Saliceae</taxon>
        <taxon>Salix</taxon>
    </lineage>
</organism>
<keyword evidence="1" id="KW-0732">Signal</keyword>
<feature type="chain" id="PRO_5040438832" evidence="1">
    <location>
        <begin position="20"/>
        <end position="90"/>
    </location>
</feature>
<accession>A0A9Q0X2Z0</accession>
<dbReference type="GO" id="GO:0005975">
    <property type="term" value="P:carbohydrate metabolic process"/>
    <property type="evidence" value="ECO:0007669"/>
    <property type="project" value="InterPro"/>
</dbReference>
<reference evidence="3" key="2">
    <citation type="journal article" date="2023" name="Int. J. Mol. Sci.">
        <title>De Novo Assembly and Annotation of 11 Diverse Shrub Willow (Salix) Genomes Reveals Novel Gene Organization in Sex-Linked Regions.</title>
        <authorList>
            <person name="Hyden B."/>
            <person name="Feng K."/>
            <person name="Yates T.B."/>
            <person name="Jawdy S."/>
            <person name="Cereghino C."/>
            <person name="Smart L.B."/>
            <person name="Muchero W."/>
        </authorList>
    </citation>
    <scope>NUCLEOTIDE SEQUENCE</scope>
    <source>
        <tissue evidence="3">Shoot tip</tissue>
    </source>
</reference>
<feature type="signal peptide" evidence="1">
    <location>
        <begin position="1"/>
        <end position="19"/>
    </location>
</feature>
<dbReference type="GO" id="GO:0004553">
    <property type="term" value="F:hydrolase activity, hydrolyzing O-glycosyl compounds"/>
    <property type="evidence" value="ECO:0007669"/>
    <property type="project" value="InterPro"/>
</dbReference>
<dbReference type="AlphaFoldDB" id="A0A9Q0X2Z0"/>
<evidence type="ECO:0000313" key="4">
    <source>
        <dbReference type="Proteomes" id="UP001151752"/>
    </source>
</evidence>
<evidence type="ECO:0000313" key="3">
    <source>
        <dbReference type="EMBL" id="KAJ6778292.1"/>
    </source>
</evidence>
<protein>
    <submittedName>
        <fullName evidence="3">XYLOGLUCAN ENDOTRANSGLUCOSYLASE/HYDROLASE</fullName>
    </submittedName>
</protein>
<sequence>MAVFPLLLLILMVPSSSNAHRPPSPGYWPSSRFRSMNSYQGYRNLWGYSHQRAEQNALTIWLDSTSGSGFKSIKPFRSGYFGASIKLQPG</sequence>
<gene>
    <name evidence="3" type="ORF">OIU74_002140</name>
</gene>
<reference evidence="3" key="1">
    <citation type="submission" date="2022-11" db="EMBL/GenBank/DDBJ databases">
        <authorList>
            <person name="Hyden B.L."/>
            <person name="Feng K."/>
            <person name="Yates T."/>
            <person name="Jawdy S."/>
            <person name="Smart L.B."/>
            <person name="Muchero W."/>
        </authorList>
    </citation>
    <scope>NUCLEOTIDE SEQUENCE</scope>
    <source>
        <tissue evidence="3">Shoot tip</tissue>
    </source>
</reference>
<evidence type="ECO:0000259" key="2">
    <source>
        <dbReference type="Pfam" id="PF00722"/>
    </source>
</evidence>
<dbReference type="EMBL" id="JAPFFM010000001">
    <property type="protein sequence ID" value="KAJ6778292.1"/>
    <property type="molecule type" value="Genomic_DNA"/>
</dbReference>
<comment type="caution">
    <text evidence="3">The sequence shown here is derived from an EMBL/GenBank/DDBJ whole genome shotgun (WGS) entry which is preliminary data.</text>
</comment>
<keyword evidence="4" id="KW-1185">Reference proteome</keyword>
<feature type="domain" description="GH16" evidence="2">
    <location>
        <begin position="40"/>
        <end position="88"/>
    </location>
</feature>
<name>A0A9Q0X2Z0_9ROSI</name>
<dbReference type="Pfam" id="PF00722">
    <property type="entry name" value="Glyco_hydro_16"/>
    <property type="match status" value="1"/>
</dbReference>
<proteinExistence type="predicted"/>
<dbReference type="Gene3D" id="2.60.120.200">
    <property type="match status" value="1"/>
</dbReference>
<dbReference type="InterPro" id="IPR000757">
    <property type="entry name" value="Beta-glucanase-like"/>
</dbReference>
<dbReference type="Proteomes" id="UP001151752">
    <property type="component" value="Chromosome 16"/>
</dbReference>